<feature type="binding site" evidence="12">
    <location>
        <position position="279"/>
    </location>
    <ligand>
        <name>ATP</name>
        <dbReference type="ChEBI" id="CHEBI:30616"/>
    </ligand>
</feature>
<feature type="binding site" evidence="12">
    <location>
        <position position="255"/>
    </location>
    <ligand>
        <name>substrate</name>
    </ligand>
</feature>
<evidence type="ECO:0000256" key="7">
    <source>
        <dbReference type="ARBA" id="ARBA00022777"/>
    </source>
</evidence>
<dbReference type="HAMAP" id="MF_01987">
    <property type="entry name" value="Ribokinase"/>
    <property type="match status" value="1"/>
</dbReference>
<evidence type="ECO:0000256" key="3">
    <source>
        <dbReference type="ARBA" id="ARBA00016943"/>
    </source>
</evidence>
<dbReference type="GO" id="GO:0004747">
    <property type="term" value="F:ribokinase activity"/>
    <property type="evidence" value="ECO:0007669"/>
    <property type="project" value="UniProtKB-UniRule"/>
</dbReference>
<dbReference type="PANTHER" id="PTHR10584">
    <property type="entry name" value="SUGAR KINASE"/>
    <property type="match status" value="1"/>
</dbReference>
<keyword evidence="8 12" id="KW-0067">ATP-binding</keyword>
<feature type="binding site" evidence="12">
    <location>
        <begin position="14"/>
        <end position="16"/>
    </location>
    <ligand>
        <name>substrate</name>
    </ligand>
</feature>
<comment type="catalytic activity">
    <reaction evidence="12">
        <text>D-ribose + ATP = D-ribose 5-phosphate + ADP + H(+)</text>
        <dbReference type="Rhea" id="RHEA:13697"/>
        <dbReference type="ChEBI" id="CHEBI:15378"/>
        <dbReference type="ChEBI" id="CHEBI:30616"/>
        <dbReference type="ChEBI" id="CHEBI:47013"/>
        <dbReference type="ChEBI" id="CHEBI:78346"/>
        <dbReference type="ChEBI" id="CHEBI:456216"/>
        <dbReference type="EC" id="2.7.1.15"/>
    </reaction>
</comment>
<dbReference type="InterPro" id="IPR011877">
    <property type="entry name" value="Ribokinase"/>
</dbReference>
<evidence type="ECO:0000256" key="9">
    <source>
        <dbReference type="ARBA" id="ARBA00022842"/>
    </source>
</evidence>
<comment type="caution">
    <text evidence="14">The sequence shown here is derived from an EMBL/GenBank/DDBJ whole genome shotgun (WGS) entry which is preliminary data.</text>
</comment>
<dbReference type="GO" id="GO:0005737">
    <property type="term" value="C:cytoplasm"/>
    <property type="evidence" value="ECO:0007669"/>
    <property type="project" value="UniProtKB-SubCell"/>
</dbReference>
<dbReference type="InterPro" id="IPR002139">
    <property type="entry name" value="Ribo/fructo_kinase"/>
</dbReference>
<dbReference type="PRINTS" id="PR00990">
    <property type="entry name" value="RIBOKINASE"/>
</dbReference>
<organism evidence="14">
    <name type="scientific">Caldiarchaeum subterraneum</name>
    <dbReference type="NCBI Taxonomy" id="311458"/>
    <lineage>
        <taxon>Archaea</taxon>
        <taxon>Nitrososphaerota</taxon>
        <taxon>Candidatus Caldarchaeales</taxon>
        <taxon>Candidatus Caldarchaeaceae</taxon>
        <taxon>Candidatus Caldarchaeum</taxon>
    </lineage>
</organism>
<keyword evidence="9 12" id="KW-0460">Magnesium</keyword>
<comment type="pathway">
    <text evidence="12">Carbohydrate metabolism; D-ribose degradation; D-ribose 5-phosphate from beta-D-ribopyranose: step 2/2.</text>
</comment>
<dbReference type="EC" id="2.7.1.15" evidence="2 12"/>
<dbReference type="PROSITE" id="PS00584">
    <property type="entry name" value="PFKB_KINASES_2"/>
    <property type="match status" value="1"/>
</dbReference>
<dbReference type="Pfam" id="PF00294">
    <property type="entry name" value="PfkB"/>
    <property type="match status" value="1"/>
</dbReference>
<dbReference type="EMBL" id="DRWN01000022">
    <property type="protein sequence ID" value="HHK68012.1"/>
    <property type="molecule type" value="Genomic_DNA"/>
</dbReference>
<keyword evidence="10 12" id="KW-0630">Potassium</keyword>
<evidence type="ECO:0000256" key="2">
    <source>
        <dbReference type="ARBA" id="ARBA00012035"/>
    </source>
</evidence>
<proteinExistence type="inferred from homology"/>
<feature type="binding site" evidence="12">
    <location>
        <position position="251"/>
    </location>
    <ligand>
        <name>K(+)</name>
        <dbReference type="ChEBI" id="CHEBI:29103"/>
    </ligand>
</feature>
<evidence type="ECO:0000256" key="6">
    <source>
        <dbReference type="ARBA" id="ARBA00022741"/>
    </source>
</evidence>
<feature type="active site" description="Proton acceptor" evidence="12">
    <location>
        <position position="255"/>
    </location>
</feature>
<evidence type="ECO:0000256" key="1">
    <source>
        <dbReference type="ARBA" id="ARBA00005380"/>
    </source>
</evidence>
<keyword evidence="6 12" id="KW-0547">Nucleotide-binding</keyword>
<sequence>MMAEAEVVVVGSIHADLVVKLNRLPRRGETVIGGFFQIFAGGKGANQAVAASRLGVNTSMVGRVGDDVFGSMLIKRLEKERVSTTHVVKDSEAHTGVALIMVDRQGTNLIAVASGADERLSQADVENAKHEITSAKILMLQLETPIQTVEHAVNIASQAGVKVLLNPAPAKPLPRNLLEKVDILVPNMLEASYLTGVEVNDVSTAVAAGRKLLRKGVKNILITLASRGVVLVTERETLHLKGVKVRAVDTTGAGDAFCGALAYALSKNMKLHEAAELANIAAALATTKLGAQEAMPTYNEVYEFINTNRKARNLGSMVRKA</sequence>
<dbReference type="AlphaFoldDB" id="A0A7C5QDS5"/>
<dbReference type="Gene3D" id="3.40.1190.20">
    <property type="match status" value="1"/>
</dbReference>
<dbReference type="GO" id="GO:0046872">
    <property type="term" value="F:metal ion binding"/>
    <property type="evidence" value="ECO:0007669"/>
    <property type="project" value="UniProtKB-KW"/>
</dbReference>
<dbReference type="GO" id="GO:0005524">
    <property type="term" value="F:ATP binding"/>
    <property type="evidence" value="ECO:0007669"/>
    <property type="project" value="UniProtKB-UniRule"/>
</dbReference>
<dbReference type="InterPro" id="IPR011611">
    <property type="entry name" value="PfkB_dom"/>
</dbReference>
<comment type="activity regulation">
    <text evidence="12">Activated by a monovalent cation that binds near, but not in, the active site. The most likely occupant of the site in vivo is potassium. Ion binding induces a conformational change that may alter substrate affinity.</text>
</comment>
<feature type="binding site" evidence="12">
    <location>
        <begin position="254"/>
        <end position="255"/>
    </location>
    <ligand>
        <name>ATP</name>
        <dbReference type="ChEBI" id="CHEBI:30616"/>
    </ligand>
</feature>
<comment type="similarity">
    <text evidence="1">Belongs to the carbohydrate kinase pfkB family.</text>
</comment>
<keyword evidence="4 12" id="KW-0808">Transferase</keyword>
<dbReference type="UniPathway" id="UPA00916">
    <property type="reaction ID" value="UER00889"/>
</dbReference>
<feature type="binding site" evidence="12">
    <location>
        <position position="143"/>
    </location>
    <ligand>
        <name>substrate</name>
    </ligand>
</feature>
<dbReference type="GO" id="GO:0019303">
    <property type="term" value="P:D-ribose catabolic process"/>
    <property type="evidence" value="ECO:0007669"/>
    <property type="project" value="UniProtKB-UniRule"/>
</dbReference>
<evidence type="ECO:0000256" key="12">
    <source>
        <dbReference type="HAMAP-Rule" id="MF_01987"/>
    </source>
</evidence>
<gene>
    <name evidence="12 14" type="primary">rbsK</name>
    <name evidence="14" type="ORF">ENM11_02505</name>
</gene>
<feature type="binding site" evidence="12">
    <location>
        <position position="288"/>
    </location>
    <ligand>
        <name>K(+)</name>
        <dbReference type="ChEBI" id="CHEBI:29103"/>
    </ligand>
</feature>
<dbReference type="CDD" id="cd01174">
    <property type="entry name" value="ribokinase"/>
    <property type="match status" value="1"/>
</dbReference>
<feature type="binding site" evidence="12">
    <location>
        <position position="290"/>
    </location>
    <ligand>
        <name>K(+)</name>
        <dbReference type="ChEBI" id="CHEBI:29103"/>
    </ligand>
</feature>
<keyword evidence="7 12" id="KW-0418">Kinase</keyword>
<name>A0A7C5QDS5_CALS0</name>
<keyword evidence="11 12" id="KW-0119">Carbohydrate metabolism</keyword>
<accession>A0A7C5QDS5</accession>
<keyword evidence="5 12" id="KW-0479">Metal-binding</keyword>
<dbReference type="InterPro" id="IPR029056">
    <property type="entry name" value="Ribokinase-like"/>
</dbReference>
<evidence type="ECO:0000256" key="4">
    <source>
        <dbReference type="ARBA" id="ARBA00022679"/>
    </source>
</evidence>
<dbReference type="NCBIfam" id="TIGR02152">
    <property type="entry name" value="D_ribokin_bact"/>
    <property type="match status" value="1"/>
</dbReference>
<evidence type="ECO:0000256" key="8">
    <source>
        <dbReference type="ARBA" id="ARBA00022840"/>
    </source>
</evidence>
<comment type="caution">
    <text evidence="12">Lacks conserved residue(s) required for the propagation of feature annotation.</text>
</comment>
<comment type="similarity">
    <text evidence="12">Belongs to the carbohydrate kinase PfkB family. Ribokinase subfamily.</text>
</comment>
<comment type="cofactor">
    <cofactor evidence="12">
        <name>Mg(2+)</name>
        <dbReference type="ChEBI" id="CHEBI:18420"/>
    </cofactor>
    <text evidence="12">Requires a divalent cation, most likely magnesium in vivo, as an electrophilic catalyst to aid phosphoryl group transfer. It is the chelate of the metal and the nucleotide that is the actual substrate.</text>
</comment>
<keyword evidence="12" id="KW-0963">Cytoplasm</keyword>
<evidence type="ECO:0000313" key="14">
    <source>
        <dbReference type="EMBL" id="HHK68012.1"/>
    </source>
</evidence>
<dbReference type="PANTHER" id="PTHR10584:SF166">
    <property type="entry name" value="RIBOKINASE"/>
    <property type="match status" value="1"/>
</dbReference>
<protein>
    <recommendedName>
        <fullName evidence="3 12">Ribokinase</fullName>
        <shortName evidence="12">RK</shortName>
        <ecNumber evidence="2 12">2.7.1.15</ecNumber>
    </recommendedName>
</protein>
<feature type="domain" description="Carbohydrate kinase PfkB" evidence="13">
    <location>
        <begin position="6"/>
        <end position="297"/>
    </location>
</feature>
<reference evidence="14" key="1">
    <citation type="journal article" date="2020" name="mSystems">
        <title>Genome- and Community-Level Interaction Insights into Carbon Utilization and Element Cycling Functions of Hydrothermarchaeota in Hydrothermal Sediment.</title>
        <authorList>
            <person name="Zhou Z."/>
            <person name="Liu Y."/>
            <person name="Xu W."/>
            <person name="Pan J."/>
            <person name="Luo Z.H."/>
            <person name="Li M."/>
        </authorList>
    </citation>
    <scope>NUCLEOTIDE SEQUENCE [LARGE SCALE GENOMIC DNA]</scope>
    <source>
        <strain evidence="14">SpSt-1056</strain>
    </source>
</reference>
<feature type="binding site" evidence="12">
    <location>
        <position position="187"/>
    </location>
    <ligand>
        <name>ATP</name>
        <dbReference type="ChEBI" id="CHEBI:30616"/>
    </ligand>
</feature>
<comment type="subunit">
    <text evidence="12">Homodimer.</text>
</comment>
<comment type="function">
    <text evidence="12">Catalyzes the phosphorylation of ribose at O-5 in a reaction requiring ATP and magnesium. The resulting D-ribose-5-phosphate can then be used either for sythesis of nucleotides, histidine, and tryptophan, or as a component of the pentose phosphate pathway.</text>
</comment>
<feature type="binding site" evidence="12">
    <location>
        <begin position="42"/>
        <end position="46"/>
    </location>
    <ligand>
        <name>substrate</name>
    </ligand>
</feature>
<feature type="binding site" evidence="12">
    <location>
        <position position="285"/>
    </location>
    <ligand>
        <name>K(+)</name>
        <dbReference type="ChEBI" id="CHEBI:29103"/>
    </ligand>
</feature>
<dbReference type="SUPFAM" id="SSF53613">
    <property type="entry name" value="Ribokinase-like"/>
    <property type="match status" value="1"/>
</dbReference>
<evidence type="ECO:0000256" key="10">
    <source>
        <dbReference type="ARBA" id="ARBA00022958"/>
    </source>
</evidence>
<dbReference type="InterPro" id="IPR002173">
    <property type="entry name" value="Carboh/pur_kinase_PfkB_CS"/>
</dbReference>
<evidence type="ECO:0000259" key="13">
    <source>
        <dbReference type="Pfam" id="PF00294"/>
    </source>
</evidence>
<evidence type="ECO:0000256" key="11">
    <source>
        <dbReference type="ARBA" id="ARBA00023277"/>
    </source>
</evidence>
<comment type="subcellular location">
    <subcellularLocation>
        <location evidence="12">Cytoplasm</location>
    </subcellularLocation>
</comment>
<evidence type="ECO:0000256" key="5">
    <source>
        <dbReference type="ARBA" id="ARBA00022723"/>
    </source>
</evidence>
<feature type="binding site" evidence="12">
    <location>
        <position position="249"/>
    </location>
    <ligand>
        <name>K(+)</name>
        <dbReference type="ChEBI" id="CHEBI:29103"/>
    </ligand>
</feature>